<dbReference type="AlphaFoldDB" id="A0A841JTK2"/>
<dbReference type="Proteomes" id="UP000538666">
    <property type="component" value="Unassembled WGS sequence"/>
</dbReference>
<organism evidence="1 2">
    <name type="scientific">Silvibacterium bohemicum</name>
    <dbReference type="NCBI Taxonomy" id="1577686"/>
    <lineage>
        <taxon>Bacteria</taxon>
        <taxon>Pseudomonadati</taxon>
        <taxon>Acidobacteriota</taxon>
        <taxon>Terriglobia</taxon>
        <taxon>Terriglobales</taxon>
        <taxon>Acidobacteriaceae</taxon>
        <taxon>Silvibacterium</taxon>
    </lineage>
</organism>
<sequence length="79" mass="8639">MPESKPSTKRKQPASRIPKWRTLPDSILLAAAPVYRGLPKPQSLSPDHRVIEANAAGDMAAMLIVAAYRFSCPVIEVRA</sequence>
<dbReference type="RefSeq" id="WP_050059690.1">
    <property type="nucleotide sequence ID" value="NZ_JACHEK010000005.1"/>
</dbReference>
<accession>A0A841JTK2</accession>
<dbReference type="EMBL" id="JACHEK010000005">
    <property type="protein sequence ID" value="MBB6144733.1"/>
    <property type="molecule type" value="Genomic_DNA"/>
</dbReference>
<evidence type="ECO:0000313" key="1">
    <source>
        <dbReference type="EMBL" id="MBB6144733.1"/>
    </source>
</evidence>
<reference evidence="1 2" key="1">
    <citation type="submission" date="2020-08" db="EMBL/GenBank/DDBJ databases">
        <title>Genomic Encyclopedia of Type Strains, Phase IV (KMG-IV): sequencing the most valuable type-strain genomes for metagenomic binning, comparative biology and taxonomic classification.</title>
        <authorList>
            <person name="Goeker M."/>
        </authorList>
    </citation>
    <scope>NUCLEOTIDE SEQUENCE [LARGE SCALE GENOMIC DNA]</scope>
    <source>
        <strain evidence="1 2">DSM 103733</strain>
    </source>
</reference>
<comment type="caution">
    <text evidence="1">The sequence shown here is derived from an EMBL/GenBank/DDBJ whole genome shotgun (WGS) entry which is preliminary data.</text>
</comment>
<name>A0A841JTK2_9BACT</name>
<protein>
    <submittedName>
        <fullName evidence="1">Uncharacterized protein</fullName>
    </submittedName>
</protein>
<keyword evidence="2" id="KW-1185">Reference proteome</keyword>
<evidence type="ECO:0000313" key="2">
    <source>
        <dbReference type="Proteomes" id="UP000538666"/>
    </source>
</evidence>
<proteinExistence type="predicted"/>
<gene>
    <name evidence="1" type="ORF">HNQ77_002689</name>
</gene>